<protein>
    <recommendedName>
        <fullName evidence="16">Large neutral amino acids transporter small subunit 3</fullName>
    </recommendedName>
</protein>
<feature type="compositionally biased region" description="Polar residues" evidence="12">
    <location>
        <begin position="616"/>
        <end position="626"/>
    </location>
</feature>
<evidence type="ECO:0000313" key="14">
    <source>
        <dbReference type="EMBL" id="KAK7929772.1"/>
    </source>
</evidence>
<keyword evidence="6 13" id="KW-0472">Membrane</keyword>
<accession>A0AAW0PLP3</accession>
<evidence type="ECO:0000256" key="13">
    <source>
        <dbReference type="SAM" id="Phobius"/>
    </source>
</evidence>
<evidence type="ECO:0000256" key="2">
    <source>
        <dbReference type="ARBA" id="ARBA00006595"/>
    </source>
</evidence>
<keyword evidence="4 13" id="KW-0812">Transmembrane</keyword>
<name>A0AAW0PLP3_9GOBI</name>
<comment type="subcellular location">
    <subcellularLocation>
        <location evidence="1">Cell membrane</location>
        <topology evidence="1">Multi-pass membrane protein</topology>
    </subcellularLocation>
</comment>
<evidence type="ECO:0000256" key="4">
    <source>
        <dbReference type="ARBA" id="ARBA00022692"/>
    </source>
</evidence>
<comment type="catalytic activity">
    <reaction evidence="8">
        <text>L-phenylalanine(in) = L-phenylalanine(out)</text>
        <dbReference type="Rhea" id="RHEA:27950"/>
        <dbReference type="ChEBI" id="CHEBI:58095"/>
    </reaction>
</comment>
<dbReference type="AlphaFoldDB" id="A0AAW0PLP3"/>
<comment type="caution">
    <text evidence="14">The sequence shown here is derived from an EMBL/GenBank/DDBJ whole genome shotgun (WGS) entry which is preliminary data.</text>
</comment>
<dbReference type="Pfam" id="PF07690">
    <property type="entry name" value="MFS_1"/>
    <property type="match status" value="1"/>
</dbReference>
<feature type="transmembrane region" description="Helical" evidence="13">
    <location>
        <begin position="287"/>
        <end position="307"/>
    </location>
</feature>
<dbReference type="PANTHER" id="PTHR20766">
    <property type="entry name" value="LARGE NEUTRAL AMINO ACIDS TRANSPORTER SMALL SUBUNIT 4-LIKE ISOFORM X1"/>
    <property type="match status" value="1"/>
</dbReference>
<evidence type="ECO:0000256" key="8">
    <source>
        <dbReference type="ARBA" id="ARBA00036466"/>
    </source>
</evidence>
<evidence type="ECO:0000313" key="15">
    <source>
        <dbReference type="Proteomes" id="UP001460270"/>
    </source>
</evidence>
<dbReference type="GO" id="GO:0015175">
    <property type="term" value="F:neutral L-amino acid transmembrane transporter activity"/>
    <property type="evidence" value="ECO:0007669"/>
    <property type="project" value="TreeGrafter"/>
</dbReference>
<feature type="transmembrane region" description="Helical" evidence="13">
    <location>
        <begin position="580"/>
        <end position="603"/>
    </location>
</feature>
<feature type="region of interest" description="Disordered" evidence="12">
    <location>
        <begin position="614"/>
        <end position="649"/>
    </location>
</feature>
<evidence type="ECO:0000256" key="12">
    <source>
        <dbReference type="SAM" id="MobiDB-lite"/>
    </source>
</evidence>
<keyword evidence="7" id="KW-0325">Glycoprotein</keyword>
<feature type="transmembrane region" description="Helical" evidence="13">
    <location>
        <begin position="103"/>
        <end position="128"/>
    </location>
</feature>
<comment type="catalytic activity">
    <reaction evidence="11">
        <text>L-leucine(in) = L-leucine(out)</text>
        <dbReference type="Rhea" id="RHEA:73011"/>
        <dbReference type="ChEBI" id="CHEBI:57427"/>
    </reaction>
</comment>
<evidence type="ECO:0000256" key="10">
    <source>
        <dbReference type="ARBA" id="ARBA00036777"/>
    </source>
</evidence>
<evidence type="ECO:0000256" key="9">
    <source>
        <dbReference type="ARBA" id="ARBA00036530"/>
    </source>
</evidence>
<dbReference type="PANTHER" id="PTHR20766:SF0">
    <property type="entry name" value="LARGE NEUTRAL AMINO ACIDS TRANSPORTER SMALL SUBUNIT 3"/>
    <property type="match status" value="1"/>
</dbReference>
<comment type="similarity">
    <text evidence="2">Belongs to the SLC43A transporter (TC 2.A.1.44) family.</text>
</comment>
<dbReference type="SUPFAM" id="SSF103473">
    <property type="entry name" value="MFS general substrate transporter"/>
    <property type="match status" value="1"/>
</dbReference>
<feature type="compositionally biased region" description="Polar residues" evidence="12">
    <location>
        <begin position="639"/>
        <end position="649"/>
    </location>
</feature>
<feature type="transmembrane region" description="Helical" evidence="13">
    <location>
        <begin position="490"/>
        <end position="510"/>
    </location>
</feature>
<comment type="catalytic activity">
    <reaction evidence="10">
        <text>L-isoleucine(in) = L-isoleucine(out)</text>
        <dbReference type="Rhea" id="RHEA:70943"/>
        <dbReference type="ChEBI" id="CHEBI:58045"/>
    </reaction>
</comment>
<evidence type="ECO:0000256" key="3">
    <source>
        <dbReference type="ARBA" id="ARBA00022475"/>
    </source>
</evidence>
<feature type="transmembrane region" description="Helical" evidence="13">
    <location>
        <begin position="382"/>
        <end position="404"/>
    </location>
</feature>
<evidence type="ECO:0000256" key="11">
    <source>
        <dbReference type="ARBA" id="ARBA00036887"/>
    </source>
</evidence>
<dbReference type="GO" id="GO:0015179">
    <property type="term" value="F:L-amino acid transmembrane transporter activity"/>
    <property type="evidence" value="ECO:0007669"/>
    <property type="project" value="TreeGrafter"/>
</dbReference>
<proteinExistence type="inferred from homology"/>
<sequence>MRWTSDEGCNSRKSMQLLNQARHFTHIALYGSGVCMTGWWWSEGPVVQNGSLTSISVLTNHTALYAFRLRPSLSFSSPALPSLTALFEKTMAPSLSQAYRRRWWMAVTAIVENLLCSAVLLGWGSLLIMLKNEGFYSHICIENETASSNHTAVDSGEYASCVEQEEILNLGFTIGSFLLSAATMPLGLLMDKFGPRPLRLIGSSCFAASCAMIAAATYKPEVLSMLIFFAVSFNGFGGICLTFTSLTLPNMFGNIRSTILSLMIGSYASSAVTFGGVKLIYDAGVPFRIIMWTWAGLASLVFINCFLNWPVESFPAPEDIRYTKKVKMSSVVTKDDKTGDVHFTPVTTFEETVDSKQEKTDPDSQTSSQNGVPLCRSVCSPIFLWSLITMAMTQLRLIFFMGAMNKMLEFLVTHGDSSESLQKEAETQVGFYSSVFGSMQLLCLVTCPMIGYIMDWKMKECEDENAAAETLKSQSEPPKRDRKIQKLTNALRAFIFTNLLLVAFGVISLIDNLPIQMVSFVLHTVVRGFIHSCCGGLYAAVYPANHFGTLTGMQSMISAAFALLQQPLFILMVGELRGDPYWINFALLIFSLTGFLLPGYLFYHRRNLIKAKAQRDSNPLSQSEQDNGPLHQSDETKANGHTANGYMSN</sequence>
<gene>
    <name evidence="14" type="ORF">WMY93_006167</name>
</gene>
<evidence type="ECO:0000256" key="7">
    <source>
        <dbReference type="ARBA" id="ARBA00023180"/>
    </source>
</evidence>
<organism evidence="14 15">
    <name type="scientific">Mugilogobius chulae</name>
    <name type="common">yellowstripe goby</name>
    <dbReference type="NCBI Taxonomy" id="88201"/>
    <lineage>
        <taxon>Eukaryota</taxon>
        <taxon>Metazoa</taxon>
        <taxon>Chordata</taxon>
        <taxon>Craniata</taxon>
        <taxon>Vertebrata</taxon>
        <taxon>Euteleostomi</taxon>
        <taxon>Actinopterygii</taxon>
        <taxon>Neopterygii</taxon>
        <taxon>Teleostei</taxon>
        <taxon>Neoteleostei</taxon>
        <taxon>Acanthomorphata</taxon>
        <taxon>Gobiaria</taxon>
        <taxon>Gobiiformes</taxon>
        <taxon>Gobioidei</taxon>
        <taxon>Gobiidae</taxon>
        <taxon>Gobionellinae</taxon>
        <taxon>Mugilogobius</taxon>
    </lineage>
</organism>
<dbReference type="GO" id="GO:0005886">
    <property type="term" value="C:plasma membrane"/>
    <property type="evidence" value="ECO:0007669"/>
    <property type="project" value="UniProtKB-SubCell"/>
</dbReference>
<evidence type="ECO:0008006" key="16">
    <source>
        <dbReference type="Google" id="ProtNLM"/>
    </source>
</evidence>
<dbReference type="Gene3D" id="1.20.1250.20">
    <property type="entry name" value="MFS general substrate transporter like domains"/>
    <property type="match status" value="1"/>
</dbReference>
<feature type="transmembrane region" description="Helical" evidence="13">
    <location>
        <begin position="556"/>
        <end position="574"/>
    </location>
</feature>
<dbReference type="InterPro" id="IPR011701">
    <property type="entry name" value="MFS"/>
</dbReference>
<evidence type="ECO:0000256" key="1">
    <source>
        <dbReference type="ARBA" id="ARBA00004651"/>
    </source>
</evidence>
<keyword evidence="15" id="KW-1185">Reference proteome</keyword>
<keyword evidence="3" id="KW-1003">Cell membrane</keyword>
<feature type="transmembrane region" description="Helical" evidence="13">
    <location>
        <begin position="224"/>
        <end position="248"/>
    </location>
</feature>
<feature type="transmembrane region" description="Helical" evidence="13">
    <location>
        <begin position="167"/>
        <end position="188"/>
    </location>
</feature>
<feature type="transmembrane region" description="Helical" evidence="13">
    <location>
        <begin position="431"/>
        <end position="453"/>
    </location>
</feature>
<evidence type="ECO:0000256" key="5">
    <source>
        <dbReference type="ARBA" id="ARBA00022989"/>
    </source>
</evidence>
<feature type="transmembrane region" description="Helical" evidence="13">
    <location>
        <begin position="260"/>
        <end position="281"/>
    </location>
</feature>
<dbReference type="EMBL" id="JBBPFD010000004">
    <property type="protein sequence ID" value="KAK7929772.1"/>
    <property type="molecule type" value="Genomic_DNA"/>
</dbReference>
<feature type="transmembrane region" description="Helical" evidence="13">
    <location>
        <begin position="522"/>
        <end position="544"/>
    </location>
</feature>
<dbReference type="InterPro" id="IPR036259">
    <property type="entry name" value="MFS_trans_sf"/>
</dbReference>
<dbReference type="Proteomes" id="UP001460270">
    <property type="component" value="Unassembled WGS sequence"/>
</dbReference>
<feature type="transmembrane region" description="Helical" evidence="13">
    <location>
        <begin position="200"/>
        <end position="218"/>
    </location>
</feature>
<keyword evidence="5 13" id="KW-1133">Transmembrane helix</keyword>
<comment type="catalytic activity">
    <reaction evidence="9">
        <text>L-methionine(in) = L-methionine(out)</text>
        <dbReference type="Rhea" id="RHEA:70939"/>
        <dbReference type="ChEBI" id="CHEBI:57844"/>
    </reaction>
</comment>
<reference evidence="15" key="1">
    <citation type="submission" date="2024-04" db="EMBL/GenBank/DDBJ databases">
        <title>Salinicola lusitanus LLJ914,a marine bacterium isolated from the Okinawa Trough.</title>
        <authorList>
            <person name="Li J."/>
        </authorList>
    </citation>
    <scope>NUCLEOTIDE SEQUENCE [LARGE SCALE GENOMIC DNA]</scope>
</reference>
<evidence type="ECO:0000256" key="6">
    <source>
        <dbReference type="ARBA" id="ARBA00023136"/>
    </source>
</evidence>